<feature type="transmembrane region" description="Helical" evidence="2">
    <location>
        <begin position="658"/>
        <end position="675"/>
    </location>
</feature>
<feature type="transmembrane region" description="Helical" evidence="2">
    <location>
        <begin position="600"/>
        <end position="618"/>
    </location>
</feature>
<dbReference type="Gene3D" id="3.90.550.10">
    <property type="entry name" value="Spore Coat Polysaccharide Biosynthesis Protein SpsA, Chain A"/>
    <property type="match status" value="1"/>
</dbReference>
<gene>
    <name evidence="3" type="ORF">AWH69_07020</name>
</gene>
<feature type="transmembrane region" description="Helical" evidence="2">
    <location>
        <begin position="722"/>
        <end position="745"/>
    </location>
</feature>
<keyword evidence="4" id="KW-1185">Reference proteome</keyword>
<dbReference type="RefSeq" id="WP_068273510.1">
    <property type="nucleotide sequence ID" value="NZ_LQZG01000002.1"/>
</dbReference>
<dbReference type="STRING" id="262209.AWH69_07020"/>
<dbReference type="EMBL" id="LQZG01000002">
    <property type="protein sequence ID" value="OAB87783.1"/>
    <property type="molecule type" value="Genomic_DNA"/>
</dbReference>
<dbReference type="Pfam" id="PF13641">
    <property type="entry name" value="Glyco_tranf_2_3"/>
    <property type="match status" value="1"/>
</dbReference>
<evidence type="ECO:0000313" key="4">
    <source>
        <dbReference type="Proteomes" id="UP000076976"/>
    </source>
</evidence>
<keyword evidence="2" id="KW-0472">Membrane</keyword>
<feature type="transmembrane region" description="Helical" evidence="2">
    <location>
        <begin position="478"/>
        <end position="498"/>
    </location>
</feature>
<evidence type="ECO:0000313" key="3">
    <source>
        <dbReference type="EMBL" id="OAB87783.1"/>
    </source>
</evidence>
<dbReference type="InterPro" id="IPR029044">
    <property type="entry name" value="Nucleotide-diphossugar_trans"/>
</dbReference>
<protein>
    <recommendedName>
        <fullName evidence="5">Glycosyltransferase</fullName>
    </recommendedName>
</protein>
<organism evidence="3 4">
    <name type="scientific">Janibacter melonis</name>
    <dbReference type="NCBI Taxonomy" id="262209"/>
    <lineage>
        <taxon>Bacteria</taxon>
        <taxon>Bacillati</taxon>
        <taxon>Actinomycetota</taxon>
        <taxon>Actinomycetes</taxon>
        <taxon>Micrococcales</taxon>
        <taxon>Intrasporangiaceae</taxon>
        <taxon>Janibacter</taxon>
    </lineage>
</organism>
<accession>A0A176QDN9</accession>
<proteinExistence type="predicted"/>
<feature type="region of interest" description="Disordered" evidence="1">
    <location>
        <begin position="1"/>
        <end position="24"/>
    </location>
</feature>
<dbReference type="Proteomes" id="UP000076976">
    <property type="component" value="Unassembled WGS sequence"/>
</dbReference>
<dbReference type="AlphaFoldDB" id="A0A176QDN9"/>
<reference evidence="3 4" key="1">
    <citation type="submission" date="2016-01" db="EMBL/GenBank/DDBJ databases">
        <title>Janibacter melonis strain CD11_4 genome sequencing and assembly.</title>
        <authorList>
            <person name="Nair G.R."/>
            <person name="Kaur G."/>
            <person name="Chander A.M."/>
            <person name="Mayilraj S."/>
        </authorList>
    </citation>
    <scope>NUCLEOTIDE SEQUENCE [LARGE SCALE GENOMIC DNA]</scope>
    <source>
        <strain evidence="3 4">CD11-4</strain>
    </source>
</reference>
<feature type="transmembrane region" description="Helical" evidence="2">
    <location>
        <begin position="752"/>
        <end position="773"/>
    </location>
</feature>
<feature type="transmembrane region" description="Helical" evidence="2">
    <location>
        <begin position="510"/>
        <end position="529"/>
    </location>
</feature>
<keyword evidence="2" id="KW-0812">Transmembrane</keyword>
<name>A0A176QDN9_9MICO</name>
<feature type="transmembrane region" description="Helical" evidence="2">
    <location>
        <begin position="682"/>
        <end position="702"/>
    </location>
</feature>
<sequence length="1029" mass="106027">MTPAPPQHAPETTAAPSRRAPEAPPAVATVLLARSADDAAETVTALLAQSHLGDAPGAADRRQHTVLLVDASPSGLDVDAVLAPVREAGLPALSTRLDPRRGLRRSLPELVESLPTHAGRRDLVWVLTSRCRPRPDALHALVAAVSRGVVMATPKVVDVADEGVLVRQGLQVTRAGRLVPTPVCGERDQGQHDDSVDVLAGPLEGLLLDRDEYLALGGHDPALGDLGGDLDLGWRAQRCGHRVVAVPTAVLAVRPWPVERRPGLRHRAQARRVALARGPLWAAPVRALGGALLALLTSLALLLLKRPGLAREELALVRGSLDPRTLASLRRRGGRATVDRRELATLFVPTARARQRLADDIRGHHPGAGVGAPASGAEATGVLRSPVPLLLLAAVAMSAWAGRQITGELRHRFDAGLVGGELLGGRATSGSLLASWRDAWSGAGAGSGLERSPAVLLLAAASWVVEHVPGGGDADSPAGVALSLFVLAALPLGAVVAYRSARVVTTARWVRALLALGWISTPAAAAAAGEGRVGPLLAVVLLPRVAAGLVRAARRGLGISDAVRTALWAAVLGSLVPALAVPVLLVGVALLLLGRPGRRGRGVVLLALPLLLAGPWLLTLRAEPERLLAGWGATARGPLPEAWRLAAAAPGGPGEIPLWWYLPVALLALLGLLLARGPVPWVAGLVVVLGAAAAVGSPFVVLGEVPAGLADAGAEVHPWPGVGGLLVALGVLSLAGLGLAALPAATSWARRALQVLPVLVLAGGVVGSAALVADTGFGDELTTWRDDRPQIAVDAAEGPLAGRTLSLGRTDDGAITYRLVGREAPDLVRDLPAPLVDEGLSDDVAALLGVGPSGRTPVDAALGAWGVGFVTMHDPSSDDQVAVDATPGLRRLSTSAGTTTWSVRPESTGSTTPSRVRYVEGADGARNLVGLRDHSESTGVLRVPGQGRVVVGEPIGWTEHAVVTGDGAPLVLDTRSSVPTYAVPAGTRGVEIDVRTGHAAWKWLVLGSLVVGLYLALPTERRPDPQEDQ</sequence>
<comment type="caution">
    <text evidence="3">The sequence shown here is derived from an EMBL/GenBank/DDBJ whole genome shotgun (WGS) entry which is preliminary data.</text>
</comment>
<keyword evidence="2" id="KW-1133">Transmembrane helix</keyword>
<feature type="transmembrane region" description="Helical" evidence="2">
    <location>
        <begin position="566"/>
        <end position="593"/>
    </location>
</feature>
<evidence type="ECO:0000256" key="1">
    <source>
        <dbReference type="SAM" id="MobiDB-lite"/>
    </source>
</evidence>
<evidence type="ECO:0008006" key="5">
    <source>
        <dbReference type="Google" id="ProtNLM"/>
    </source>
</evidence>
<evidence type="ECO:0000256" key="2">
    <source>
        <dbReference type="SAM" id="Phobius"/>
    </source>
</evidence>
<dbReference type="SUPFAM" id="SSF53448">
    <property type="entry name" value="Nucleotide-diphospho-sugar transferases"/>
    <property type="match status" value="1"/>
</dbReference>